<feature type="modified residue" description="N6-carboxylysine" evidence="2">
    <location>
        <position position="218"/>
    </location>
</feature>
<dbReference type="SUPFAM" id="SSF53244">
    <property type="entry name" value="MurD-like peptide ligases, peptide-binding domain"/>
    <property type="match status" value="1"/>
</dbReference>
<feature type="binding site" evidence="2">
    <location>
        <position position="185"/>
    </location>
    <ligand>
        <name>UDP-N-acetyl-alpha-D-muramoyl-L-alanyl-D-glutamate</name>
        <dbReference type="ChEBI" id="CHEBI:83900"/>
    </ligand>
</feature>
<dbReference type="PATRIC" id="fig|271.14.peg.1457"/>
<keyword evidence="2" id="KW-0963">Cytoplasm</keyword>
<dbReference type="GO" id="GO:0071555">
    <property type="term" value="P:cell wall organization"/>
    <property type="evidence" value="ECO:0007669"/>
    <property type="project" value="UniProtKB-KW"/>
</dbReference>
<evidence type="ECO:0000259" key="5">
    <source>
        <dbReference type="Pfam" id="PF08245"/>
    </source>
</evidence>
<dbReference type="InterPro" id="IPR035911">
    <property type="entry name" value="MurE/MurF_N"/>
</dbReference>
<dbReference type="GO" id="GO:0005524">
    <property type="term" value="F:ATP binding"/>
    <property type="evidence" value="ECO:0007669"/>
    <property type="project" value="UniProtKB-UniRule"/>
</dbReference>
<dbReference type="InterPro" id="IPR013221">
    <property type="entry name" value="Mur_ligase_cen"/>
</dbReference>
<evidence type="ECO:0000256" key="2">
    <source>
        <dbReference type="HAMAP-Rule" id="MF_00208"/>
    </source>
</evidence>
<dbReference type="GO" id="GO:0008360">
    <property type="term" value="P:regulation of cell shape"/>
    <property type="evidence" value="ECO:0007669"/>
    <property type="project" value="UniProtKB-KW"/>
</dbReference>
<comment type="subcellular location">
    <subcellularLocation>
        <location evidence="2 3">Cytoplasm</location>
    </subcellularLocation>
</comment>
<keyword evidence="2" id="KW-0460">Magnesium</keyword>
<feature type="binding site" evidence="2">
    <location>
        <position position="177"/>
    </location>
    <ligand>
        <name>UDP-N-acetyl-alpha-D-muramoyl-L-alanyl-D-glutamate</name>
        <dbReference type="ChEBI" id="CHEBI:83900"/>
    </ligand>
</feature>
<name>A0A0N0BLX5_THEAQ</name>
<keyword evidence="2" id="KW-0547">Nucleotide-binding</keyword>
<proteinExistence type="inferred from homology"/>
<organism evidence="6 7">
    <name type="scientific">Thermus aquaticus</name>
    <dbReference type="NCBI Taxonomy" id="271"/>
    <lineage>
        <taxon>Bacteria</taxon>
        <taxon>Thermotogati</taxon>
        <taxon>Deinococcota</taxon>
        <taxon>Deinococci</taxon>
        <taxon>Thermales</taxon>
        <taxon>Thermaceae</taxon>
        <taxon>Thermus</taxon>
    </lineage>
</organism>
<dbReference type="SUPFAM" id="SSF53623">
    <property type="entry name" value="MurD-like peptide ligases, catalytic domain"/>
    <property type="match status" value="1"/>
</dbReference>
<keyword evidence="2 3" id="KW-0131">Cell cycle</keyword>
<dbReference type="PANTHER" id="PTHR23135">
    <property type="entry name" value="MUR LIGASE FAMILY MEMBER"/>
    <property type="match status" value="1"/>
</dbReference>
<reference evidence="6 7" key="1">
    <citation type="submission" date="2015-07" db="EMBL/GenBank/DDBJ databases">
        <authorList>
            <person name="Noorani M."/>
        </authorList>
    </citation>
    <scope>NUCLEOTIDE SEQUENCE [LARGE SCALE GENOMIC DNA]</scope>
    <source>
        <strain evidence="7">ATCC 25104 / DSM 625 / JCM 10724 / NBRC 103206 / NCIMB 11243 / YT-1</strain>
    </source>
</reference>
<dbReference type="EMBL" id="LHCI01000106">
    <property type="protein sequence ID" value="KOX90193.1"/>
    <property type="molecule type" value="Genomic_DNA"/>
</dbReference>
<keyword evidence="2 3" id="KW-0133">Cell shape</keyword>
<feature type="binding site" evidence="2">
    <location>
        <position position="26"/>
    </location>
    <ligand>
        <name>UDP-N-acetyl-alpha-D-muramoyl-L-alanyl-D-glutamate</name>
        <dbReference type="ChEBI" id="CHEBI:83900"/>
    </ligand>
</feature>
<sequence length="486" mass="52870">MTLKELFAPLGQEAPPLPVRGLTQDSRRVEPGFVFVAVPGVPLPHRRPLDGHAFIPEALRRGAIAVVGEQDLTLPVPYARVADSRQALALLARRFYGEPDRALRLFGVTGSKGKSTTAFLLHHLLEGAALLSTVGLRLGGEARPPIGHFTTPEAPEVYAFLREAADRGLREAVLEVSSHALALKRVEGLTFRVGVFVNFYPDDHLDFHGTPEAYFNAKTLLVERSDLAVLNTSLPHLERLRQRPHLLFGPGGEVWAEGVREEEGLRFTLHTPWGKREVHLPLIGAHNVENALAASAAALAAGVPLEKVLERLSGFPGVPGRMEVVQEKPFRVVIDFAHTGKSLEAALRTLRSTTKGRLLLVVGAAGERDPRRREDIGRVAARLADKAFFTEEDHRTEDLGAILEAMARAAAAEGGRFELVPDREEAILKAILEAQEGDTVLLAGKGHEATLERGQEALPWNEREVALKALKLRAEAEGSSPREGGA</sequence>
<dbReference type="RefSeq" id="WP_053767805.1">
    <property type="nucleotide sequence ID" value="NZ_LHCI01000106.1"/>
</dbReference>
<dbReference type="SUPFAM" id="SSF63418">
    <property type="entry name" value="MurE/MurF N-terminal domain"/>
    <property type="match status" value="1"/>
</dbReference>
<dbReference type="Proteomes" id="UP000037685">
    <property type="component" value="Unassembled WGS sequence"/>
</dbReference>
<dbReference type="GO" id="GO:0016881">
    <property type="term" value="F:acid-amino acid ligase activity"/>
    <property type="evidence" value="ECO:0007669"/>
    <property type="project" value="UniProtKB-UniRule"/>
</dbReference>
<dbReference type="UniPathway" id="UPA00219"/>
<evidence type="ECO:0000313" key="6">
    <source>
        <dbReference type="EMBL" id="KOX90193.1"/>
    </source>
</evidence>
<comment type="pathway">
    <text evidence="2 3">Cell wall biogenesis; peptidoglycan biosynthesis.</text>
</comment>
<dbReference type="Gene3D" id="3.40.1390.10">
    <property type="entry name" value="MurE/MurF, N-terminal domain"/>
    <property type="match status" value="1"/>
</dbReference>
<dbReference type="GO" id="GO:0051301">
    <property type="term" value="P:cell division"/>
    <property type="evidence" value="ECO:0007669"/>
    <property type="project" value="UniProtKB-KW"/>
</dbReference>
<dbReference type="NCBIfam" id="TIGR01085">
    <property type="entry name" value="murE"/>
    <property type="match status" value="1"/>
</dbReference>
<feature type="domain" description="Mur ligase central" evidence="5">
    <location>
        <begin position="108"/>
        <end position="298"/>
    </location>
</feature>
<protein>
    <recommendedName>
        <fullName evidence="2">UDP-N-acetylmuramyl-tripeptide synthetase</fullName>
        <ecNumber evidence="2">6.3.2.-</ecNumber>
    </recommendedName>
    <alternativeName>
        <fullName evidence="2">UDP-MurNAc-tripeptide synthetase</fullName>
    </alternativeName>
</protein>
<dbReference type="InterPro" id="IPR036565">
    <property type="entry name" value="Mur-like_cat_sf"/>
</dbReference>
<comment type="function">
    <text evidence="2">Catalyzes the addition of an amino acid to the nucleotide precursor UDP-N-acetylmuramoyl-L-alanyl-D-glutamate (UMAG) in the biosynthesis of bacterial cell-wall peptidoglycan.</text>
</comment>
<comment type="cofactor">
    <cofactor evidence="2">
        <name>Mg(2+)</name>
        <dbReference type="ChEBI" id="CHEBI:18420"/>
    </cofactor>
</comment>
<keyword evidence="2" id="KW-0067">ATP-binding</keyword>
<comment type="caution">
    <text evidence="2">Lacks conserved residue(s) required for the propagation of feature annotation.</text>
</comment>
<keyword evidence="2 3" id="KW-0573">Peptidoglycan synthesis</keyword>
<dbReference type="Gene3D" id="3.90.190.20">
    <property type="entry name" value="Mur ligase, C-terminal domain"/>
    <property type="match status" value="1"/>
</dbReference>
<dbReference type="EC" id="6.3.2.-" evidence="2"/>
<evidence type="ECO:0000313" key="7">
    <source>
        <dbReference type="Proteomes" id="UP000037685"/>
    </source>
</evidence>
<comment type="PTM">
    <text evidence="2">Carboxylation is probably crucial for Mg(2+) binding and, consequently, for the gamma-phosphate positioning of ATP.</text>
</comment>
<dbReference type="PANTHER" id="PTHR23135:SF4">
    <property type="entry name" value="UDP-N-ACETYLMURAMOYL-L-ALANYL-D-GLUTAMATE--2,6-DIAMINOPIMELATE LIGASE MURE HOMOLOG, CHLOROPLASTIC"/>
    <property type="match status" value="1"/>
</dbReference>
<keyword evidence="2 6" id="KW-0436">Ligase</keyword>
<keyword evidence="2 3" id="KW-0961">Cell wall biogenesis/degradation</keyword>
<evidence type="ECO:0000256" key="3">
    <source>
        <dbReference type="RuleBase" id="RU004135"/>
    </source>
</evidence>
<comment type="caution">
    <text evidence="6">The sequence shown here is derived from an EMBL/GenBank/DDBJ whole genome shotgun (WGS) entry which is preliminary data.</text>
</comment>
<keyword evidence="2 3" id="KW-0132">Cell division</keyword>
<accession>A0A0N0BLX5</accession>
<dbReference type="GO" id="GO:0009252">
    <property type="term" value="P:peptidoglycan biosynthetic process"/>
    <property type="evidence" value="ECO:0007669"/>
    <property type="project" value="UniProtKB-UniRule"/>
</dbReference>
<dbReference type="HAMAP" id="MF_00208">
    <property type="entry name" value="MurE"/>
    <property type="match status" value="1"/>
</dbReference>
<dbReference type="GO" id="GO:0005737">
    <property type="term" value="C:cytoplasm"/>
    <property type="evidence" value="ECO:0007669"/>
    <property type="project" value="UniProtKB-SubCell"/>
</dbReference>
<dbReference type="InterPro" id="IPR005761">
    <property type="entry name" value="UDP-N-AcMur-Glu-dNH2Pim_ligase"/>
</dbReference>
<evidence type="ECO:0000259" key="4">
    <source>
        <dbReference type="Pfam" id="PF02875"/>
    </source>
</evidence>
<dbReference type="Gene3D" id="3.40.1190.10">
    <property type="entry name" value="Mur-like, catalytic domain"/>
    <property type="match status" value="1"/>
</dbReference>
<dbReference type="GO" id="GO:0000287">
    <property type="term" value="F:magnesium ion binding"/>
    <property type="evidence" value="ECO:0007669"/>
    <property type="project" value="UniProtKB-UniRule"/>
</dbReference>
<comment type="similarity">
    <text evidence="1 2">Belongs to the MurCDEF family. MurE subfamily.</text>
</comment>
<feature type="binding site" evidence="2">
    <location>
        <begin position="150"/>
        <end position="151"/>
    </location>
    <ligand>
        <name>UDP-N-acetyl-alpha-D-muramoyl-L-alanyl-D-glutamate</name>
        <dbReference type="ChEBI" id="CHEBI:83900"/>
    </ligand>
</feature>
<dbReference type="AlphaFoldDB" id="A0A0N0BLX5"/>
<dbReference type="Pfam" id="PF02875">
    <property type="entry name" value="Mur_ligase_C"/>
    <property type="match status" value="1"/>
</dbReference>
<evidence type="ECO:0000256" key="1">
    <source>
        <dbReference type="ARBA" id="ARBA00005898"/>
    </source>
</evidence>
<dbReference type="Pfam" id="PF08245">
    <property type="entry name" value="Mur_ligase_M"/>
    <property type="match status" value="1"/>
</dbReference>
<gene>
    <name evidence="2 6" type="primary">murE</name>
    <name evidence="6" type="ORF">BVI061214_01381</name>
</gene>
<dbReference type="InterPro" id="IPR036615">
    <property type="entry name" value="Mur_ligase_C_dom_sf"/>
</dbReference>
<dbReference type="InterPro" id="IPR004101">
    <property type="entry name" value="Mur_ligase_C"/>
</dbReference>
<feature type="domain" description="Mur ligase C-terminal" evidence="4">
    <location>
        <begin position="320"/>
        <end position="446"/>
    </location>
</feature>